<keyword evidence="1" id="KW-1133">Transmembrane helix</keyword>
<protein>
    <submittedName>
        <fullName evidence="2">Uncharacterized protein</fullName>
    </submittedName>
</protein>
<dbReference type="EMBL" id="CM001887">
    <property type="protein sequence ID" value="EOY34418.1"/>
    <property type="molecule type" value="Genomic_DNA"/>
</dbReference>
<gene>
    <name evidence="2" type="ORF">TCM_042099</name>
</gene>
<evidence type="ECO:0000256" key="1">
    <source>
        <dbReference type="SAM" id="Phobius"/>
    </source>
</evidence>
<keyword evidence="1" id="KW-0812">Transmembrane</keyword>
<feature type="transmembrane region" description="Helical" evidence="1">
    <location>
        <begin position="53"/>
        <end position="69"/>
    </location>
</feature>
<organism evidence="2 3">
    <name type="scientific">Theobroma cacao</name>
    <name type="common">Cacao</name>
    <name type="synonym">Cocoa</name>
    <dbReference type="NCBI Taxonomy" id="3641"/>
    <lineage>
        <taxon>Eukaryota</taxon>
        <taxon>Viridiplantae</taxon>
        <taxon>Streptophyta</taxon>
        <taxon>Embryophyta</taxon>
        <taxon>Tracheophyta</taxon>
        <taxon>Spermatophyta</taxon>
        <taxon>Magnoliopsida</taxon>
        <taxon>eudicotyledons</taxon>
        <taxon>Gunneridae</taxon>
        <taxon>Pentapetalae</taxon>
        <taxon>rosids</taxon>
        <taxon>malvids</taxon>
        <taxon>Malvales</taxon>
        <taxon>Malvaceae</taxon>
        <taxon>Byttnerioideae</taxon>
        <taxon>Theobroma</taxon>
    </lineage>
</organism>
<dbReference type="HOGENOM" id="CLU_2763014_0_0_1"/>
<dbReference type="AlphaFoldDB" id="A0A061GY91"/>
<keyword evidence="3" id="KW-1185">Reference proteome</keyword>
<dbReference type="Gramene" id="EOY34418">
    <property type="protein sequence ID" value="EOY34418"/>
    <property type="gene ID" value="TCM_042099"/>
</dbReference>
<proteinExistence type="predicted"/>
<dbReference type="Proteomes" id="UP000026915">
    <property type="component" value="Chromosome 9"/>
</dbReference>
<dbReference type="InParanoid" id="A0A061GY91"/>
<evidence type="ECO:0000313" key="3">
    <source>
        <dbReference type="Proteomes" id="UP000026915"/>
    </source>
</evidence>
<reference evidence="2 3" key="1">
    <citation type="journal article" date="2013" name="Genome Biol.">
        <title>The genome sequence of the most widely cultivated cacao type and its use to identify candidate genes regulating pod color.</title>
        <authorList>
            <person name="Motamayor J.C."/>
            <person name="Mockaitis K."/>
            <person name="Schmutz J."/>
            <person name="Haiminen N."/>
            <person name="Iii D.L."/>
            <person name="Cornejo O."/>
            <person name="Findley S.D."/>
            <person name="Zheng P."/>
            <person name="Utro F."/>
            <person name="Royaert S."/>
            <person name="Saski C."/>
            <person name="Jenkins J."/>
            <person name="Podicheti R."/>
            <person name="Zhao M."/>
            <person name="Scheffler B.E."/>
            <person name="Stack J.C."/>
            <person name="Feltus F.A."/>
            <person name="Mustiga G.M."/>
            <person name="Amores F."/>
            <person name="Phillips W."/>
            <person name="Marelli J.P."/>
            <person name="May G.D."/>
            <person name="Shapiro H."/>
            <person name="Ma J."/>
            <person name="Bustamante C.D."/>
            <person name="Schnell R.J."/>
            <person name="Main D."/>
            <person name="Gilbert D."/>
            <person name="Parida L."/>
            <person name="Kuhn D.N."/>
        </authorList>
    </citation>
    <scope>NUCLEOTIDE SEQUENCE [LARGE SCALE GENOMIC DNA]</scope>
    <source>
        <strain evidence="3">cv. Matina 1-6</strain>
    </source>
</reference>
<accession>A0A061GY91</accession>
<sequence>MTMPSPSDAYPNLSNQIGRRRWPVRSGLNDDAGITESERGYFSVQRKAGGRKVVTALYLLLLVIVFIGNR</sequence>
<evidence type="ECO:0000313" key="2">
    <source>
        <dbReference type="EMBL" id="EOY34418.1"/>
    </source>
</evidence>
<keyword evidence="1" id="KW-0472">Membrane</keyword>
<name>A0A061GY91_THECC</name>